<evidence type="ECO:0000256" key="1">
    <source>
        <dbReference type="SAM" id="MobiDB-lite"/>
    </source>
</evidence>
<comment type="caution">
    <text evidence="2">The sequence shown here is derived from an EMBL/GenBank/DDBJ whole genome shotgun (WGS) entry which is preliminary data.</text>
</comment>
<protein>
    <recommendedName>
        <fullName evidence="4">Peroxide stress protein YaaA</fullName>
    </recommendedName>
</protein>
<accession>A0A7M4DPT5</accession>
<dbReference type="RefSeq" id="WP_156742784.1">
    <property type="nucleotide sequence ID" value="NZ_CACRYJ010000059.1"/>
</dbReference>
<gene>
    <name evidence="2" type="ORF">HALOF300_04171</name>
</gene>
<dbReference type="GO" id="GO:0005829">
    <property type="term" value="C:cytosol"/>
    <property type="evidence" value="ECO:0007669"/>
    <property type="project" value="TreeGrafter"/>
</dbReference>
<dbReference type="Pfam" id="PF03883">
    <property type="entry name" value="H2O2_YaaD"/>
    <property type="match status" value="1"/>
</dbReference>
<dbReference type="PANTHER" id="PTHR30283:SF4">
    <property type="entry name" value="PEROXIDE STRESS RESISTANCE PROTEIN YAAA"/>
    <property type="match status" value="1"/>
</dbReference>
<dbReference type="InterPro" id="IPR005583">
    <property type="entry name" value="YaaA"/>
</dbReference>
<dbReference type="EMBL" id="CACRYJ010000059">
    <property type="protein sequence ID" value="VZO39479.1"/>
    <property type="molecule type" value="Genomic_DNA"/>
</dbReference>
<proteinExistence type="predicted"/>
<name>A0A7M4DPT5_9MICO</name>
<dbReference type="AlphaFoldDB" id="A0A7M4DPT5"/>
<organism evidence="2 3">
    <name type="scientific">Occultella aeris</name>
    <dbReference type="NCBI Taxonomy" id="2761496"/>
    <lineage>
        <taxon>Bacteria</taxon>
        <taxon>Bacillati</taxon>
        <taxon>Actinomycetota</taxon>
        <taxon>Actinomycetes</taxon>
        <taxon>Micrococcales</taxon>
        <taxon>Ruaniaceae</taxon>
        <taxon>Occultella</taxon>
    </lineage>
</organism>
<evidence type="ECO:0000313" key="2">
    <source>
        <dbReference type="EMBL" id="VZO39479.1"/>
    </source>
</evidence>
<evidence type="ECO:0008006" key="4">
    <source>
        <dbReference type="Google" id="ProtNLM"/>
    </source>
</evidence>
<sequence length="258" mass="27657">MLILLPPSEGKTSPARGAPVDLESLSHPELSDHRERLLDLVIDASARPDAARVLDIPPTLTAEIEHNTTLRSAPAAPAAKVYTGVLYAAAGLDALTGTARRRANRSVRIVSGLWGVLAPTDRIPAYRTSICAKLPGIGELTQYWAPALKQTLGEDWGVVIDARSSSYLPTWRPPSGLPWLTVRVVQIRDGKPSVVSHFAKHTRGVLTHHLLTRPGAPPRTPAQVLAAAQELIPTVLRDASLLPRAGRTGPDTLELVLA</sequence>
<dbReference type="Proteomes" id="UP000419743">
    <property type="component" value="Unassembled WGS sequence"/>
</dbReference>
<evidence type="ECO:0000313" key="3">
    <source>
        <dbReference type="Proteomes" id="UP000419743"/>
    </source>
</evidence>
<reference evidence="2 3" key="1">
    <citation type="submission" date="2019-11" db="EMBL/GenBank/DDBJ databases">
        <authorList>
            <person name="Criscuolo A."/>
        </authorList>
    </citation>
    <scope>NUCLEOTIDE SEQUENCE [LARGE SCALE GENOMIC DNA]</scope>
    <source>
        <strain evidence="2">CIP111667</strain>
    </source>
</reference>
<keyword evidence="3" id="KW-1185">Reference proteome</keyword>
<dbReference type="PANTHER" id="PTHR30283">
    <property type="entry name" value="PEROXIDE STRESS RESPONSE PROTEIN YAAA"/>
    <property type="match status" value="1"/>
</dbReference>
<feature type="region of interest" description="Disordered" evidence="1">
    <location>
        <begin position="1"/>
        <end position="26"/>
    </location>
</feature>
<dbReference type="GO" id="GO:0033194">
    <property type="term" value="P:response to hydroperoxide"/>
    <property type="evidence" value="ECO:0007669"/>
    <property type="project" value="TreeGrafter"/>
</dbReference>